<dbReference type="RefSeq" id="WP_209985392.1">
    <property type="nucleotide sequence ID" value="NZ_JAGINO010000016.1"/>
</dbReference>
<reference evidence="2 3" key="1">
    <citation type="submission" date="2023-07" db="EMBL/GenBank/DDBJ databases">
        <title>Genomic Encyclopedia of Type Strains, Phase IV (KMG-IV): sequencing the most valuable type-strain genomes for metagenomic binning, comparative biology and taxonomic classification.</title>
        <authorList>
            <person name="Goeker M."/>
        </authorList>
    </citation>
    <scope>NUCLEOTIDE SEQUENCE [LARGE SCALE GENOMIC DNA]</scope>
    <source>
        <strain evidence="2 3">DSM 19922</strain>
    </source>
</reference>
<gene>
    <name evidence="2" type="ORF">QO018_004077</name>
</gene>
<organism evidence="2 3">
    <name type="scientific">Azospirillum picis</name>
    <dbReference type="NCBI Taxonomy" id="488438"/>
    <lineage>
        <taxon>Bacteria</taxon>
        <taxon>Pseudomonadati</taxon>
        <taxon>Pseudomonadota</taxon>
        <taxon>Alphaproteobacteria</taxon>
        <taxon>Rhodospirillales</taxon>
        <taxon>Azospirillaceae</taxon>
        <taxon>Azospirillum</taxon>
    </lineage>
</organism>
<dbReference type="Gene3D" id="3.40.50.720">
    <property type="entry name" value="NAD(P)-binding Rossmann-like Domain"/>
    <property type="match status" value="1"/>
</dbReference>
<dbReference type="Proteomes" id="UP001244552">
    <property type="component" value="Unassembled WGS sequence"/>
</dbReference>
<dbReference type="SUPFAM" id="SSF51735">
    <property type="entry name" value="NAD(P)-binding Rossmann-fold domains"/>
    <property type="match status" value="1"/>
</dbReference>
<evidence type="ECO:0000259" key="1">
    <source>
        <dbReference type="Pfam" id="PF05368"/>
    </source>
</evidence>
<dbReference type="Pfam" id="PF05368">
    <property type="entry name" value="NmrA"/>
    <property type="match status" value="1"/>
</dbReference>
<dbReference type="Gene3D" id="3.90.25.10">
    <property type="entry name" value="UDP-galactose 4-epimerase, domain 1"/>
    <property type="match status" value="1"/>
</dbReference>
<name>A0ABU0MPQ8_9PROT</name>
<keyword evidence="3" id="KW-1185">Reference proteome</keyword>
<comment type="caution">
    <text evidence="2">The sequence shown here is derived from an EMBL/GenBank/DDBJ whole genome shotgun (WGS) entry which is preliminary data.</text>
</comment>
<dbReference type="PANTHER" id="PTHR43162:SF1">
    <property type="entry name" value="PRESTALK A DIFFERENTIATION PROTEIN A"/>
    <property type="match status" value="1"/>
</dbReference>
<sequence>MSADHHSGTSGPRIAIAGATGRVGATLISLLASDPVETIALTRDPRTATLPEGVAVAAIDFDRPETLWHALRGAERLFLAHGTSPRQVENEVALIDAAVAANVRHIVKLSALCPATRLTPFAWHMKIEAHLARQAIAATVLRPSAFFDVLKRSGPQIAGGAWAGAATQGRVNFIDTRDIAKVARVALLEKVHPHSQRAYHLTGARAWTMQEIAQELSALLGRRINYGSRTLEEQHAALLGSGLSPLIADLLTGLDQMFRDSALSETTATVRELTGSDPRTLHDWLIDNLAVFQS</sequence>
<accession>A0ABU0MPQ8</accession>
<dbReference type="EMBL" id="JAUSVU010000016">
    <property type="protein sequence ID" value="MDQ0535199.1"/>
    <property type="molecule type" value="Genomic_DNA"/>
</dbReference>
<protein>
    <submittedName>
        <fullName evidence="2">Uncharacterized protein YbjT (DUF2867 family)</fullName>
    </submittedName>
</protein>
<dbReference type="PANTHER" id="PTHR43162">
    <property type="match status" value="1"/>
</dbReference>
<evidence type="ECO:0000313" key="3">
    <source>
        <dbReference type="Proteomes" id="UP001244552"/>
    </source>
</evidence>
<feature type="domain" description="NmrA-like" evidence="1">
    <location>
        <begin position="13"/>
        <end position="232"/>
    </location>
</feature>
<evidence type="ECO:0000313" key="2">
    <source>
        <dbReference type="EMBL" id="MDQ0535199.1"/>
    </source>
</evidence>
<dbReference type="InterPro" id="IPR051604">
    <property type="entry name" value="Ergot_Alk_Oxidoreductase"/>
</dbReference>
<dbReference type="InterPro" id="IPR036291">
    <property type="entry name" value="NAD(P)-bd_dom_sf"/>
</dbReference>
<dbReference type="InterPro" id="IPR008030">
    <property type="entry name" value="NmrA-like"/>
</dbReference>
<proteinExistence type="predicted"/>